<protein>
    <submittedName>
        <fullName evidence="6">GRAS family transcription factor</fullName>
    </submittedName>
</protein>
<dbReference type="Pfam" id="PF03514">
    <property type="entry name" value="GRAS"/>
    <property type="match status" value="1"/>
</dbReference>
<comment type="caution">
    <text evidence="3">Lacks conserved residue(s) required for the propagation of feature annotation.</text>
</comment>
<feature type="short sequence motif" description="VHIID" evidence="3">
    <location>
        <begin position="78"/>
        <end position="82"/>
    </location>
</feature>
<dbReference type="Proteomes" id="UP000325081">
    <property type="component" value="Unassembled WGS sequence"/>
</dbReference>
<feature type="compositionally biased region" description="Basic and acidic residues" evidence="4">
    <location>
        <begin position="14"/>
        <end position="31"/>
    </location>
</feature>
<dbReference type="InterPro" id="IPR046346">
    <property type="entry name" value="Aminoacid_DH-like_N_sf"/>
</dbReference>
<organism evidence="6 7">
    <name type="scientific">Striga asiatica</name>
    <name type="common">Asiatic witchweed</name>
    <name type="synonym">Buchnera asiatica</name>
    <dbReference type="NCBI Taxonomy" id="4170"/>
    <lineage>
        <taxon>Eukaryota</taxon>
        <taxon>Viridiplantae</taxon>
        <taxon>Streptophyta</taxon>
        <taxon>Embryophyta</taxon>
        <taxon>Tracheophyta</taxon>
        <taxon>Spermatophyta</taxon>
        <taxon>Magnoliopsida</taxon>
        <taxon>eudicotyledons</taxon>
        <taxon>Gunneridae</taxon>
        <taxon>Pentapetalae</taxon>
        <taxon>asterids</taxon>
        <taxon>lamiids</taxon>
        <taxon>Lamiales</taxon>
        <taxon>Orobanchaceae</taxon>
        <taxon>Buchnereae</taxon>
        <taxon>Striga</taxon>
    </lineage>
</organism>
<sequence>MFSPMTGGSPAIGRGEKKIYREPERKAKEDPVGPSTTSINHLIPNLTASAASQQRPLHVRPNVSRVSCISRGTRSSYVHVIDFDAGQSLQWPGLLRSLASQGDTLCRVRITGVGGSKQELMETGGRLLGLVAALNLLLEFHSISGQLEDVRQWMLHVKEGETVVVRCVLKLHMLLCNPMGAAMRDFMGEGEHDGPDLEWFLTQFLTGGTGLPLGSAIRLRVEEMLENLAKCIVLHINVDDLLMKQSLKALIDDILLCLSCFIPAIFTFLRVPRLAVVIVVQRKDSQCYVNIKRKSCAEVGINYIDFDLPEDVSESKLISKVHELNMNPNVHDVNGKW</sequence>
<keyword evidence="1" id="KW-0805">Transcription regulation</keyword>
<feature type="region of interest" description="Leucine repeat II (LRII)" evidence="3">
    <location>
        <begin position="122"/>
        <end position="154"/>
    </location>
</feature>
<proteinExistence type="inferred from homology"/>
<evidence type="ECO:0000256" key="1">
    <source>
        <dbReference type="ARBA" id="ARBA00023015"/>
    </source>
</evidence>
<name>A0A5A7Q7F0_STRAF</name>
<dbReference type="Gene3D" id="3.40.50.10860">
    <property type="entry name" value="Leucine Dehydrogenase, chain A, domain 1"/>
    <property type="match status" value="1"/>
</dbReference>
<comment type="similarity">
    <text evidence="3">Belongs to the GRAS family.</text>
</comment>
<evidence type="ECO:0000313" key="6">
    <source>
        <dbReference type="EMBL" id="GER40964.1"/>
    </source>
</evidence>
<dbReference type="Pfam" id="PF00763">
    <property type="entry name" value="THF_DHG_CYH"/>
    <property type="match status" value="1"/>
</dbReference>
<comment type="caution">
    <text evidence="6">The sequence shown here is derived from an EMBL/GenBank/DDBJ whole genome shotgun (WGS) entry which is preliminary data.</text>
</comment>
<dbReference type="SUPFAM" id="SSF53223">
    <property type="entry name" value="Aminoacid dehydrogenase-like, N-terminal domain"/>
    <property type="match status" value="1"/>
</dbReference>
<dbReference type="GO" id="GO:0004488">
    <property type="term" value="F:methylenetetrahydrofolate dehydrogenase (NADP+) activity"/>
    <property type="evidence" value="ECO:0007669"/>
    <property type="project" value="InterPro"/>
</dbReference>
<dbReference type="PROSITE" id="PS50985">
    <property type="entry name" value="GRAS"/>
    <property type="match status" value="1"/>
</dbReference>
<evidence type="ECO:0000259" key="5">
    <source>
        <dbReference type="Pfam" id="PF00763"/>
    </source>
</evidence>
<evidence type="ECO:0000256" key="2">
    <source>
        <dbReference type="ARBA" id="ARBA00023163"/>
    </source>
</evidence>
<dbReference type="PRINTS" id="PR00085">
    <property type="entry name" value="THFDHDRGNASE"/>
</dbReference>
<evidence type="ECO:0000256" key="4">
    <source>
        <dbReference type="SAM" id="MobiDB-lite"/>
    </source>
</evidence>
<dbReference type="InterPro" id="IPR020630">
    <property type="entry name" value="THF_DH/CycHdrlase_cat_dom"/>
</dbReference>
<dbReference type="InterPro" id="IPR005202">
    <property type="entry name" value="TF_GRAS"/>
</dbReference>
<dbReference type="PANTHER" id="PTHR31636">
    <property type="entry name" value="OSJNBA0084A10.13 PROTEIN-RELATED"/>
    <property type="match status" value="1"/>
</dbReference>
<dbReference type="AlphaFoldDB" id="A0A5A7Q7F0"/>
<reference evidence="7" key="1">
    <citation type="journal article" date="2019" name="Curr. Biol.">
        <title>Genome Sequence of Striga asiatica Provides Insight into the Evolution of Plant Parasitism.</title>
        <authorList>
            <person name="Yoshida S."/>
            <person name="Kim S."/>
            <person name="Wafula E.K."/>
            <person name="Tanskanen J."/>
            <person name="Kim Y.M."/>
            <person name="Honaas L."/>
            <person name="Yang Z."/>
            <person name="Spallek T."/>
            <person name="Conn C.E."/>
            <person name="Ichihashi Y."/>
            <person name="Cheong K."/>
            <person name="Cui S."/>
            <person name="Der J.P."/>
            <person name="Gundlach H."/>
            <person name="Jiao Y."/>
            <person name="Hori C."/>
            <person name="Ishida J.K."/>
            <person name="Kasahara H."/>
            <person name="Kiba T."/>
            <person name="Kim M.S."/>
            <person name="Koo N."/>
            <person name="Laohavisit A."/>
            <person name="Lee Y.H."/>
            <person name="Lumba S."/>
            <person name="McCourt P."/>
            <person name="Mortimer J.C."/>
            <person name="Mutuku J.M."/>
            <person name="Nomura T."/>
            <person name="Sasaki-Sekimoto Y."/>
            <person name="Seto Y."/>
            <person name="Wang Y."/>
            <person name="Wakatake T."/>
            <person name="Sakakibara H."/>
            <person name="Demura T."/>
            <person name="Yamaguchi S."/>
            <person name="Yoneyama K."/>
            <person name="Manabe R.I."/>
            <person name="Nelson D.C."/>
            <person name="Schulman A.H."/>
            <person name="Timko M.P."/>
            <person name="dePamphilis C.W."/>
            <person name="Choi D."/>
            <person name="Shirasu K."/>
        </authorList>
    </citation>
    <scope>NUCLEOTIDE SEQUENCE [LARGE SCALE GENOMIC DNA]</scope>
    <source>
        <strain evidence="7">cv. UVA1</strain>
    </source>
</reference>
<accession>A0A5A7Q7F0</accession>
<dbReference type="EMBL" id="BKCP01006038">
    <property type="protein sequence ID" value="GER40964.1"/>
    <property type="molecule type" value="Genomic_DNA"/>
</dbReference>
<feature type="region of interest" description="Disordered" evidence="4">
    <location>
        <begin position="1"/>
        <end position="39"/>
    </location>
</feature>
<feature type="region of interest" description="SAW" evidence="3">
    <location>
        <begin position="326"/>
        <end position="337"/>
    </location>
</feature>
<feature type="domain" description="Tetrahydrofolate dehydrogenase/cyclohydrolase catalytic" evidence="5">
    <location>
        <begin position="270"/>
        <end position="331"/>
    </location>
</feature>
<evidence type="ECO:0000313" key="7">
    <source>
        <dbReference type="Proteomes" id="UP000325081"/>
    </source>
</evidence>
<dbReference type="InterPro" id="IPR000672">
    <property type="entry name" value="THF_DH/CycHdrlase"/>
</dbReference>
<keyword evidence="7" id="KW-1185">Reference proteome</keyword>
<keyword evidence="2" id="KW-0804">Transcription</keyword>
<feature type="short sequence motif" description="LXXLL motif" evidence="3">
    <location>
        <begin position="171"/>
        <end position="175"/>
    </location>
</feature>
<evidence type="ECO:0000256" key="3">
    <source>
        <dbReference type="PROSITE-ProRule" id="PRU01191"/>
    </source>
</evidence>
<gene>
    <name evidence="6" type="ORF">STAS_17666</name>
</gene>